<dbReference type="InterPro" id="IPR046540">
    <property type="entry name" value="DMFA2_C"/>
</dbReference>
<name>A0ABV1Y6Q0_9ACTN</name>
<evidence type="ECO:0000313" key="3">
    <source>
        <dbReference type="Proteomes" id="UP001486207"/>
    </source>
</evidence>
<feature type="domain" description="N,N-dimethylformamidase beta subunit-like C-terminal" evidence="1">
    <location>
        <begin position="280"/>
        <end position="712"/>
    </location>
</feature>
<dbReference type="RefSeq" id="WP_190075833.1">
    <property type="nucleotide sequence ID" value="NZ_BNBM01000029.1"/>
</dbReference>
<protein>
    <submittedName>
        <fullName evidence="2">N,N-dimethylformamidase beta subunit family domain-containing protein</fullName>
    </submittedName>
</protein>
<evidence type="ECO:0000313" key="2">
    <source>
        <dbReference type="EMBL" id="MER7379305.1"/>
    </source>
</evidence>
<dbReference type="Proteomes" id="UP001486207">
    <property type="component" value="Unassembled WGS sequence"/>
</dbReference>
<dbReference type="InterPro" id="IPR013320">
    <property type="entry name" value="ConA-like_dom_sf"/>
</dbReference>
<dbReference type="Pfam" id="PF13385">
    <property type="entry name" value="Laminin_G_3"/>
    <property type="match status" value="1"/>
</dbReference>
<comment type="caution">
    <text evidence="2">The sequence shown here is derived from an EMBL/GenBank/DDBJ whole genome shotgun (WGS) entry which is preliminary data.</text>
</comment>
<keyword evidence="3" id="KW-1185">Reference proteome</keyword>
<dbReference type="SUPFAM" id="SSF49899">
    <property type="entry name" value="Concanavalin A-like lectins/glucanases"/>
    <property type="match status" value="1"/>
</dbReference>
<accession>A0ABV1Y6Q0</accession>
<reference evidence="2 3" key="1">
    <citation type="submission" date="2024-06" db="EMBL/GenBank/DDBJ databases">
        <title>The Natural Products Discovery Center: Release of the First 8490 Sequenced Strains for Exploring Actinobacteria Biosynthetic Diversity.</title>
        <authorList>
            <person name="Kalkreuter E."/>
            <person name="Kautsar S.A."/>
            <person name="Yang D."/>
            <person name="Bader C.D."/>
            <person name="Teijaro C.N."/>
            <person name="Fluegel L."/>
            <person name="Davis C.M."/>
            <person name="Simpson J.R."/>
            <person name="Lauterbach L."/>
            <person name="Steele A.D."/>
            <person name="Gui C."/>
            <person name="Meng S."/>
            <person name="Li G."/>
            <person name="Viehrig K."/>
            <person name="Ye F."/>
            <person name="Su P."/>
            <person name="Kiefer A.F."/>
            <person name="Nichols A."/>
            <person name="Cepeda A.J."/>
            <person name="Yan W."/>
            <person name="Fan B."/>
            <person name="Jiang Y."/>
            <person name="Adhikari A."/>
            <person name="Zheng C.-J."/>
            <person name="Schuster L."/>
            <person name="Cowan T.M."/>
            <person name="Smanski M.J."/>
            <person name="Chevrette M.G."/>
            <person name="De Carvalho L.P.S."/>
            <person name="Shen B."/>
        </authorList>
    </citation>
    <scope>NUCLEOTIDE SEQUENCE [LARGE SCALE GENOMIC DNA]</scope>
    <source>
        <strain evidence="2 3">NPDC000155</strain>
    </source>
</reference>
<dbReference type="EMBL" id="JBEPFB010000031">
    <property type="protein sequence ID" value="MER7379305.1"/>
    <property type="molecule type" value="Genomic_DNA"/>
</dbReference>
<gene>
    <name evidence="2" type="ORF">ABT384_42655</name>
</gene>
<evidence type="ECO:0000259" key="1">
    <source>
        <dbReference type="Pfam" id="PF20254"/>
    </source>
</evidence>
<dbReference type="Pfam" id="PF20254">
    <property type="entry name" value="DMFA2_C"/>
    <property type="match status" value="1"/>
</dbReference>
<organism evidence="2 3">
    <name type="scientific">Streptomyces lanatus</name>
    <dbReference type="NCBI Taxonomy" id="66900"/>
    <lineage>
        <taxon>Bacteria</taxon>
        <taxon>Bacillati</taxon>
        <taxon>Actinomycetota</taxon>
        <taxon>Actinomycetes</taxon>
        <taxon>Kitasatosporales</taxon>
        <taxon>Streptomycetaceae</taxon>
        <taxon>Streptomyces</taxon>
    </lineage>
</organism>
<sequence length="736" mass="80434">MKIVGYSDRLSAVPGSELSFMISCTEPRFSARLVRLRHGDTNPAGPGLKVLPVPSDIDGDYDGTAQEIRTGSYVRVPRVDALRPRQGFSVQMWIWPTLPDRGTQTLISRRTPQGEGFALRLQDGLLTLQVGDSTFSLSSPVRPRTWYFVAATYDGSSGVRLVLRPSSGVTIGLADEAWGTIAPAGATVETDVVIGAETVGSEDGTVIGRGYNGKIDAPTLFTRSLDDNELARLEDGERAQLVSDAAGAWDFSQGIDTWLAHDISPAKNDGTVENQPMRGATGHNWTSRHEGWPHAPEEYGAIHFHEDDLSDAGWEPTITWTVPEDLRSGAYALHITTDGAEDYLPFIVLPPAGRQSARIALLMPTFSYLAYANERLAAPGGMFAGAIKNYPHQEQDEYMIETGMRSLYDTHVDGSGVCYASWRRPLVSVRPTYRYPYMNNGEGGPAGLAADLRIVDWLDEHGYEYDMLTDIELNDEGVERIAPYSVVLTGQHPEYVSGKMIDALQDYLDGGGRLMYLGGNGMYWVTELDEASGASVEIRRRGPADRTWDPEPGEAYLSSTGELGGLWRYRGRSPQSWLGVGYYGGGGAPGRPYERQPGSHDPRVSFVFDGLGDDEVIGDFDSLTNVWGAAGHETDATDPKLGTPEHTIVLATASGFDPAHWDVVYEERINAVDPNVKHPRGDMTMLEYPNDGAVFSVSSTIWVSCLSYKGYDNNVSRITRNVLDRFLSGGLLAPEA</sequence>
<proteinExistence type="predicted"/>
<dbReference type="Gene3D" id="2.60.120.200">
    <property type="match status" value="1"/>
</dbReference>